<keyword evidence="9 24" id="KW-0768">Sushi</keyword>
<dbReference type="SMART" id="SM00020">
    <property type="entry name" value="Tryp_SPc"/>
    <property type="match status" value="1"/>
</dbReference>
<feature type="domain" description="VWFA" evidence="25">
    <location>
        <begin position="244"/>
        <end position="440"/>
    </location>
</feature>
<dbReference type="GO" id="GO:0045087">
    <property type="term" value="P:innate immune response"/>
    <property type="evidence" value="ECO:0007669"/>
    <property type="project" value="UniProtKB-KW"/>
</dbReference>
<dbReference type="InterPro" id="IPR035976">
    <property type="entry name" value="Sushi/SCR/CCP_sf"/>
</dbReference>
<keyword evidence="7" id="KW-0964">Secreted</keyword>
<keyword evidence="29" id="KW-1185">Reference proteome</keyword>
<evidence type="ECO:0000313" key="29">
    <source>
        <dbReference type="Proteomes" id="UP001181693"/>
    </source>
</evidence>
<keyword evidence="14" id="KW-0720">Serine protease</keyword>
<feature type="domain" description="Sushi" evidence="27">
    <location>
        <begin position="144"/>
        <end position="201"/>
    </location>
</feature>
<comment type="subcellular location">
    <subcellularLocation>
        <location evidence="4">Cell surface</location>
    </subcellularLocation>
    <subcellularLocation>
        <location evidence="5">Secreted</location>
    </subcellularLocation>
</comment>
<dbReference type="PROSITE" id="PS50240">
    <property type="entry name" value="TRYPSIN_DOM"/>
    <property type="match status" value="1"/>
</dbReference>
<keyword evidence="8" id="KW-0399">Innate immunity</keyword>
<dbReference type="GO" id="GO:0006958">
    <property type="term" value="P:complement activation, classical pathway"/>
    <property type="evidence" value="ECO:0007669"/>
    <property type="project" value="UniProtKB-KW"/>
</dbReference>
<evidence type="ECO:0000256" key="3">
    <source>
        <dbReference type="ARBA" id="ARBA00001946"/>
    </source>
</evidence>
<proteinExistence type="predicted"/>
<dbReference type="Gene3D" id="2.40.10.10">
    <property type="entry name" value="Trypsin-like serine proteases"/>
    <property type="match status" value="2"/>
</dbReference>
<dbReference type="GO" id="GO:0009986">
    <property type="term" value="C:cell surface"/>
    <property type="evidence" value="ECO:0007669"/>
    <property type="project" value="UniProtKB-SubCell"/>
</dbReference>
<dbReference type="EMBL" id="DYDO01000007">
    <property type="protein sequence ID" value="DBA20513.1"/>
    <property type="molecule type" value="Genomic_DNA"/>
</dbReference>
<keyword evidence="10" id="KW-0645">Protease</keyword>
<comment type="function">
    <text evidence="20">Precursor of the catalytic component of the C3 and C5 convertase complexes, which are part of the complement pathway, a cascade of proteins that leads to phagocytosis and breakdown of pathogens and signaling that strengthens the adaptive immune system. Component C2 is part of the classical, lectin and GZMK complement systems.</text>
</comment>
<dbReference type="SUPFAM" id="SSF53300">
    <property type="entry name" value="vWA-like"/>
    <property type="match status" value="1"/>
</dbReference>
<evidence type="ECO:0000256" key="11">
    <source>
        <dbReference type="ARBA" id="ARBA00022729"/>
    </source>
</evidence>
<keyword evidence="12" id="KW-0677">Repeat</keyword>
<dbReference type="InterPro" id="IPR000436">
    <property type="entry name" value="Sushi_SCR_CCP_dom"/>
</dbReference>
<dbReference type="InterPro" id="IPR018114">
    <property type="entry name" value="TRYPSIN_HIS"/>
</dbReference>
<evidence type="ECO:0000256" key="6">
    <source>
        <dbReference type="ARBA" id="ARBA00017023"/>
    </source>
</evidence>
<comment type="cofactor">
    <cofactor evidence="2">
        <name>Mn(2+)</name>
        <dbReference type="ChEBI" id="CHEBI:29035"/>
    </cofactor>
</comment>
<evidence type="ECO:0000256" key="12">
    <source>
        <dbReference type="ARBA" id="ARBA00022737"/>
    </source>
</evidence>
<dbReference type="PANTHER" id="PTHR46393:SF2">
    <property type="entry name" value="COMPLEMENT C2"/>
    <property type="match status" value="1"/>
</dbReference>
<comment type="cofactor">
    <cofactor evidence="3">
        <name>Mg(2+)</name>
        <dbReference type="ChEBI" id="CHEBI:18420"/>
    </cofactor>
</comment>
<evidence type="ECO:0000256" key="9">
    <source>
        <dbReference type="ARBA" id="ARBA00022659"/>
    </source>
</evidence>
<dbReference type="InterPro" id="IPR002035">
    <property type="entry name" value="VWF_A"/>
</dbReference>
<evidence type="ECO:0000313" key="28">
    <source>
        <dbReference type="EMBL" id="DBA20513.1"/>
    </source>
</evidence>
<evidence type="ECO:0000256" key="16">
    <source>
        <dbReference type="ARBA" id="ARBA00022875"/>
    </source>
</evidence>
<feature type="active site" description="Charge relay system" evidence="23">
    <location>
        <position position="493"/>
    </location>
</feature>
<dbReference type="PIRSF" id="PIRSF001154">
    <property type="entry name" value="Compl_C2_B"/>
    <property type="match status" value="1"/>
</dbReference>
<dbReference type="InterPro" id="IPR043504">
    <property type="entry name" value="Peptidase_S1_PA_chymotrypsin"/>
</dbReference>
<dbReference type="PANTHER" id="PTHR46393">
    <property type="entry name" value="SUSHI DOMAIN-CONTAINING PROTEIN"/>
    <property type="match status" value="1"/>
</dbReference>
<dbReference type="Proteomes" id="UP001181693">
    <property type="component" value="Unassembled WGS sequence"/>
</dbReference>
<dbReference type="PRINTS" id="PR00722">
    <property type="entry name" value="CHYMOTRYPSIN"/>
</dbReference>
<dbReference type="AlphaFoldDB" id="A0AAV3AF29"/>
<dbReference type="SMART" id="SM00327">
    <property type="entry name" value="VWA"/>
    <property type="match status" value="1"/>
</dbReference>
<evidence type="ECO:0000256" key="20">
    <source>
        <dbReference type="ARBA" id="ARBA00093302"/>
    </source>
</evidence>
<evidence type="ECO:0000256" key="19">
    <source>
        <dbReference type="ARBA" id="ARBA00029636"/>
    </source>
</evidence>
<dbReference type="GO" id="GO:0070062">
    <property type="term" value="C:extracellular exosome"/>
    <property type="evidence" value="ECO:0007669"/>
    <property type="project" value="TreeGrafter"/>
</dbReference>
<comment type="subunit">
    <text evidence="22">Serine protease component of the C3 convertase, also named C4bC2b, composed of the serine protease complement C2b and complement C4b. Serine protease component of the C5 convertase, also named C4bC2bC3b, composed of the serine protease complement C2b, complement C3b, as well as complement C4b.</text>
</comment>
<comment type="caution">
    <text evidence="28">The sequence shown here is derived from an EMBL/GenBank/DDBJ whole genome shotgun (WGS) entry which is preliminary data.</text>
</comment>
<dbReference type="Pfam" id="PF00092">
    <property type="entry name" value="VWA"/>
    <property type="match status" value="1"/>
</dbReference>
<keyword evidence="18" id="KW-0325">Glycoprotein</keyword>
<evidence type="ECO:0000256" key="4">
    <source>
        <dbReference type="ARBA" id="ARBA00004241"/>
    </source>
</evidence>
<gene>
    <name evidence="28" type="ORF">GDO54_017285</name>
</gene>
<feature type="disulfide bond" evidence="24">
    <location>
        <begin position="172"/>
        <end position="199"/>
    </location>
</feature>
<dbReference type="GO" id="GO:0004252">
    <property type="term" value="F:serine-type endopeptidase activity"/>
    <property type="evidence" value="ECO:0007669"/>
    <property type="project" value="UniProtKB-EC"/>
</dbReference>
<feature type="domain" description="Peptidase S1" evidence="26">
    <location>
        <begin position="449"/>
        <end position="723"/>
    </location>
</feature>
<evidence type="ECO:0000256" key="17">
    <source>
        <dbReference type="ARBA" id="ARBA00023157"/>
    </source>
</evidence>
<protein>
    <recommendedName>
        <fullName evidence="6">Complement C2</fullName>
    </recommendedName>
    <alternativeName>
        <fullName evidence="19">C3/C5 convertase</fullName>
    </alternativeName>
</protein>
<evidence type="ECO:0000256" key="10">
    <source>
        <dbReference type="ARBA" id="ARBA00022670"/>
    </source>
</evidence>
<evidence type="ECO:0000256" key="24">
    <source>
        <dbReference type="PROSITE-ProRule" id="PRU00302"/>
    </source>
</evidence>
<accession>A0AAV3AF29</accession>
<comment type="catalytic activity">
    <reaction evidence="1">
        <text>Selective cleavage of Arg-|-Ser bond in complement component C3 alpha-chain to form C3a and C3b, and Arg-|-Xaa bond in complement component C5 alpha-chain to form C5a and C5b.</text>
        <dbReference type="EC" id="3.4.21.43"/>
    </reaction>
</comment>
<evidence type="ECO:0000259" key="25">
    <source>
        <dbReference type="PROSITE" id="PS50234"/>
    </source>
</evidence>
<feature type="active site" description="Charge relay system" evidence="23">
    <location>
        <position position="664"/>
    </location>
</feature>
<evidence type="ECO:0000256" key="7">
    <source>
        <dbReference type="ARBA" id="ARBA00022525"/>
    </source>
</evidence>
<dbReference type="CDD" id="cd00190">
    <property type="entry name" value="Tryp_SPc"/>
    <property type="match status" value="1"/>
</dbReference>
<dbReference type="SUPFAM" id="SSF57535">
    <property type="entry name" value="Complement control module/SCR domain"/>
    <property type="match status" value="3"/>
</dbReference>
<keyword evidence="17 24" id="KW-1015">Disulfide bond</keyword>
<evidence type="ECO:0000256" key="15">
    <source>
        <dbReference type="ARBA" id="ARBA00022859"/>
    </source>
</evidence>
<evidence type="ECO:0000256" key="2">
    <source>
        <dbReference type="ARBA" id="ARBA00001936"/>
    </source>
</evidence>
<evidence type="ECO:0000259" key="26">
    <source>
        <dbReference type="PROSITE" id="PS50240"/>
    </source>
</evidence>
<evidence type="ECO:0000256" key="1">
    <source>
        <dbReference type="ARBA" id="ARBA00000095"/>
    </source>
</evidence>
<dbReference type="Pfam" id="PF00084">
    <property type="entry name" value="Sushi"/>
    <property type="match status" value="2"/>
</dbReference>
<dbReference type="InterPro" id="IPR001314">
    <property type="entry name" value="Peptidase_S1A"/>
</dbReference>
<dbReference type="InterPro" id="IPR009003">
    <property type="entry name" value="Peptidase_S1_PA"/>
</dbReference>
<dbReference type="SMART" id="SM00032">
    <property type="entry name" value="CCP"/>
    <property type="match status" value="3"/>
</dbReference>
<dbReference type="GO" id="GO:0009617">
    <property type="term" value="P:response to bacterium"/>
    <property type="evidence" value="ECO:0007669"/>
    <property type="project" value="TreeGrafter"/>
</dbReference>
<feature type="disulfide bond" evidence="24">
    <location>
        <begin position="112"/>
        <end position="139"/>
    </location>
</feature>
<feature type="domain" description="Sushi" evidence="27">
    <location>
        <begin position="83"/>
        <end position="141"/>
    </location>
</feature>
<dbReference type="PRINTS" id="PR00453">
    <property type="entry name" value="VWFADOMAIN"/>
</dbReference>
<dbReference type="Gene3D" id="2.10.70.10">
    <property type="entry name" value="Complement Module, domain 1"/>
    <property type="match status" value="3"/>
</dbReference>
<evidence type="ECO:0000256" key="5">
    <source>
        <dbReference type="ARBA" id="ARBA00004613"/>
    </source>
</evidence>
<dbReference type="CDD" id="cd00033">
    <property type="entry name" value="CCP"/>
    <property type="match status" value="2"/>
</dbReference>
<dbReference type="PROSITE" id="PS00134">
    <property type="entry name" value="TRYPSIN_HIS"/>
    <property type="match status" value="1"/>
</dbReference>
<dbReference type="SUPFAM" id="SSF50494">
    <property type="entry name" value="Trypsin-like serine proteases"/>
    <property type="match status" value="1"/>
</dbReference>
<dbReference type="FunFam" id="2.40.10.10:FF:000068">
    <property type="entry name" value="transmembrane protease serine 2"/>
    <property type="match status" value="1"/>
</dbReference>
<dbReference type="PROSITE" id="PS50234">
    <property type="entry name" value="VWFA"/>
    <property type="match status" value="1"/>
</dbReference>
<dbReference type="InterPro" id="IPR011360">
    <property type="entry name" value="Compl_C2_B"/>
</dbReference>
<keyword evidence="15" id="KW-0391">Immunity</keyword>
<evidence type="ECO:0000256" key="18">
    <source>
        <dbReference type="ARBA" id="ARBA00023180"/>
    </source>
</evidence>
<dbReference type="InterPro" id="IPR036465">
    <property type="entry name" value="vWFA_dom_sf"/>
</dbReference>
<reference evidence="28" key="1">
    <citation type="thesis" date="2020" institute="ProQuest LLC" country="789 East Eisenhower Parkway, Ann Arbor, MI, USA">
        <title>Comparative Genomics and Chromosome Evolution.</title>
        <authorList>
            <person name="Mudd A.B."/>
        </authorList>
    </citation>
    <scope>NUCLEOTIDE SEQUENCE</scope>
    <source>
        <strain evidence="28">1538</strain>
        <tissue evidence="28">Blood</tissue>
    </source>
</reference>
<dbReference type="InterPro" id="IPR001254">
    <property type="entry name" value="Trypsin_dom"/>
</dbReference>
<name>A0AAV3AF29_PYXAD</name>
<keyword evidence="16" id="KW-0180">Complement pathway</keyword>
<dbReference type="PROSITE" id="PS50923">
    <property type="entry name" value="SUSHI"/>
    <property type="match status" value="2"/>
</dbReference>
<evidence type="ECO:0000256" key="23">
    <source>
        <dbReference type="PIRSR" id="PIRSR001154-1"/>
    </source>
</evidence>
<dbReference type="Gene3D" id="3.40.50.410">
    <property type="entry name" value="von Willebrand factor, type A domain"/>
    <property type="match status" value="1"/>
</dbReference>
<feature type="active site" description="Charge relay system" evidence="23">
    <location>
        <position position="544"/>
    </location>
</feature>
<keyword evidence="11" id="KW-0732">Signal</keyword>
<keyword evidence="13" id="KW-0378">Hydrolase</keyword>
<comment type="function">
    <text evidence="21">Catalytic component of the complement C3 and C5 convertase complexes. Following complement activation, recruited to the surface of pathogens by complement C4b opsonin to form the C3 convertase, or C3b and C4b opsonins to form the C5 convertase. As part of the C3 convertase, cleaves and activate C3 into C3a anaphylatoxin and C3b opsonin, the next components of the complement pathways. As part of the C5 convertase, cleaves and activate C5 into C5a anaphylatoxin and C5b component of the membrane attack complex.</text>
</comment>
<evidence type="ECO:0000259" key="27">
    <source>
        <dbReference type="PROSITE" id="PS50923"/>
    </source>
</evidence>
<dbReference type="Pfam" id="PF00089">
    <property type="entry name" value="Trypsin"/>
    <property type="match status" value="1"/>
</dbReference>
<organism evidence="28 29">
    <name type="scientific">Pyxicephalus adspersus</name>
    <name type="common">African bullfrog</name>
    <dbReference type="NCBI Taxonomy" id="30357"/>
    <lineage>
        <taxon>Eukaryota</taxon>
        <taxon>Metazoa</taxon>
        <taxon>Chordata</taxon>
        <taxon>Craniata</taxon>
        <taxon>Vertebrata</taxon>
        <taxon>Euteleostomi</taxon>
        <taxon>Amphibia</taxon>
        <taxon>Batrachia</taxon>
        <taxon>Anura</taxon>
        <taxon>Neobatrachia</taxon>
        <taxon>Ranoidea</taxon>
        <taxon>Pyxicephalidae</taxon>
        <taxon>Pyxicephalinae</taxon>
        <taxon>Pyxicephalus</taxon>
    </lineage>
</organism>
<dbReference type="GO" id="GO:0006508">
    <property type="term" value="P:proteolysis"/>
    <property type="evidence" value="ECO:0007669"/>
    <property type="project" value="UniProtKB-KW"/>
</dbReference>
<evidence type="ECO:0000256" key="8">
    <source>
        <dbReference type="ARBA" id="ARBA00022588"/>
    </source>
</evidence>
<evidence type="ECO:0000256" key="22">
    <source>
        <dbReference type="ARBA" id="ARBA00093544"/>
    </source>
</evidence>
<sequence length="742" mass="83454">MRYKANNKKAAKAKVQCPPDAGYPDGLTHLTNGLNVGSIAKFLCPTGEYAWPVNSRTCQANGQWSIIKTGTGRRMARISCKKMRCPDPGQFENGEYYPRGPYLVGTNITFVCNDGYTPRGSMQRTCKRNAKWSGETAVCDDGAGHCADPGLPPGAVKTGFRYDVDESVSYKCAAGLDLVGSATRTCLENRHWSGTEVSCQYPYSFDLPEDVGHQFAGSLAGVLNTFEKKSIGRTVNIKKGGILNVYLLLDASNSVGEDNFEISKNAAVELVNGLGAFDMKVQFGILSYATEPNITVYVHDRDSDDTDFVLEQIEKNLKYSKHRDKQGTNIRDALKAVLDMMGFQRLQYQDNEWNSIQHVIILMTDGKANMGGRPVEMVKRIRDFLDITPERQDYLDIYAFGIGTDIDKVELNEIASQKEKEKHVFVLEDAEKIKTVFDEITKIKNYGEMCGLNVESSDEQEDHHPWNVLIHVERKNPCFGSLISSQWVLSAAHCIKGYTPNSELDNYSFDIGKKTYKGQRIEIHKCYNLTRKFNKGIKEDYDYDVALIQLNEKVTFSKSARPICLPCTEPANRAMKKPSTTTCNEHRDHLLSSREIPAGFLSKDQRDPKEMKESRVQIQHNNARESCISTIRKLDKFKNVTNPLDIVSPRHFCVQGDMSCKGESGGSLFVDLRNRKRFFQVGILSFGIYNPCEKKGSRTKSANARDFYVNVMEVLPFLRKHLEGEMEFLPGIPDLEEVVCPA</sequence>
<evidence type="ECO:0000256" key="21">
    <source>
        <dbReference type="ARBA" id="ARBA00093306"/>
    </source>
</evidence>
<comment type="caution">
    <text evidence="24">Lacks conserved residue(s) required for the propagation of feature annotation.</text>
</comment>
<evidence type="ECO:0000256" key="14">
    <source>
        <dbReference type="ARBA" id="ARBA00022825"/>
    </source>
</evidence>
<evidence type="ECO:0000256" key="13">
    <source>
        <dbReference type="ARBA" id="ARBA00022801"/>
    </source>
</evidence>